<evidence type="ECO:0000256" key="6">
    <source>
        <dbReference type="ARBA" id="ARBA00023034"/>
    </source>
</evidence>
<keyword evidence="4" id="KW-0813">Transport</keyword>
<comment type="similarity">
    <text evidence="2">Belongs to the COG2 family.</text>
</comment>
<dbReference type="Pfam" id="PF06148">
    <property type="entry name" value="COG2_N"/>
    <property type="match status" value="1"/>
</dbReference>
<accession>A0A9P5XHG0</accession>
<dbReference type="GO" id="GO:0007030">
    <property type="term" value="P:Golgi organization"/>
    <property type="evidence" value="ECO:0007669"/>
    <property type="project" value="InterPro"/>
</dbReference>
<feature type="compositionally biased region" description="Polar residues" evidence="9">
    <location>
        <begin position="35"/>
        <end position="49"/>
    </location>
</feature>
<dbReference type="GO" id="GO:0017119">
    <property type="term" value="C:Golgi transport complex"/>
    <property type="evidence" value="ECO:0007669"/>
    <property type="project" value="TreeGrafter"/>
</dbReference>
<protein>
    <recommendedName>
        <fullName evidence="3">Conserved oligomeric Golgi complex subunit 2</fullName>
    </recommendedName>
    <alternativeName>
        <fullName evidence="8">Component of oligomeric Golgi complex 2</fullName>
    </alternativeName>
</protein>
<dbReference type="Pfam" id="PF12022">
    <property type="entry name" value="COG2_C"/>
    <property type="match status" value="1"/>
</dbReference>
<dbReference type="Proteomes" id="UP000807342">
    <property type="component" value="Unassembled WGS sequence"/>
</dbReference>
<dbReference type="InterPro" id="IPR024603">
    <property type="entry name" value="COG_complex_COG2_C"/>
</dbReference>
<keyword evidence="5" id="KW-0653">Protein transport</keyword>
<evidence type="ECO:0000256" key="4">
    <source>
        <dbReference type="ARBA" id="ARBA00022448"/>
    </source>
</evidence>
<dbReference type="InterPro" id="IPR024602">
    <property type="entry name" value="COG_su2_N"/>
</dbReference>
<evidence type="ECO:0000259" key="11">
    <source>
        <dbReference type="Pfam" id="PF12022"/>
    </source>
</evidence>
<feature type="domain" description="COG complex component COG2 C-terminal" evidence="11">
    <location>
        <begin position="523"/>
        <end position="842"/>
    </location>
</feature>
<evidence type="ECO:0000313" key="12">
    <source>
        <dbReference type="EMBL" id="KAF9450434.1"/>
    </source>
</evidence>
<keyword evidence="7" id="KW-0472">Membrane</keyword>
<dbReference type="GO" id="GO:0015031">
    <property type="term" value="P:protein transport"/>
    <property type="evidence" value="ECO:0007669"/>
    <property type="project" value="UniProtKB-KW"/>
</dbReference>
<dbReference type="GO" id="GO:0000139">
    <property type="term" value="C:Golgi membrane"/>
    <property type="evidence" value="ECO:0007669"/>
    <property type="project" value="UniProtKB-SubCell"/>
</dbReference>
<comment type="caution">
    <text evidence="12">The sequence shown here is derived from an EMBL/GenBank/DDBJ whole genome shotgun (WGS) entry which is preliminary data.</text>
</comment>
<evidence type="ECO:0000256" key="5">
    <source>
        <dbReference type="ARBA" id="ARBA00022927"/>
    </source>
</evidence>
<gene>
    <name evidence="12" type="ORF">P691DRAFT_726045</name>
</gene>
<evidence type="ECO:0000256" key="2">
    <source>
        <dbReference type="ARBA" id="ARBA00007603"/>
    </source>
</evidence>
<dbReference type="GO" id="GO:0006891">
    <property type="term" value="P:intra-Golgi vesicle-mediated transport"/>
    <property type="evidence" value="ECO:0007669"/>
    <property type="project" value="TreeGrafter"/>
</dbReference>
<evidence type="ECO:0000313" key="13">
    <source>
        <dbReference type="Proteomes" id="UP000807342"/>
    </source>
</evidence>
<evidence type="ECO:0000259" key="10">
    <source>
        <dbReference type="Pfam" id="PF06148"/>
    </source>
</evidence>
<evidence type="ECO:0000256" key="9">
    <source>
        <dbReference type="SAM" id="MobiDB-lite"/>
    </source>
</evidence>
<evidence type="ECO:0000256" key="3">
    <source>
        <dbReference type="ARBA" id="ARBA00020977"/>
    </source>
</evidence>
<dbReference type="InterPro" id="IPR009316">
    <property type="entry name" value="COG2"/>
</dbReference>
<comment type="subcellular location">
    <subcellularLocation>
        <location evidence="1">Golgi apparatus membrane</location>
        <topology evidence="1">Peripheral membrane protein</topology>
    </subcellularLocation>
</comment>
<evidence type="ECO:0000256" key="1">
    <source>
        <dbReference type="ARBA" id="ARBA00004395"/>
    </source>
</evidence>
<reference evidence="12" key="1">
    <citation type="submission" date="2020-11" db="EMBL/GenBank/DDBJ databases">
        <authorList>
            <consortium name="DOE Joint Genome Institute"/>
            <person name="Ahrendt S."/>
            <person name="Riley R."/>
            <person name="Andreopoulos W."/>
            <person name="Labutti K."/>
            <person name="Pangilinan J."/>
            <person name="Ruiz-Duenas F.J."/>
            <person name="Barrasa J.M."/>
            <person name="Sanchez-Garcia M."/>
            <person name="Camarero S."/>
            <person name="Miyauchi S."/>
            <person name="Serrano A."/>
            <person name="Linde D."/>
            <person name="Babiker R."/>
            <person name="Drula E."/>
            <person name="Ayuso-Fernandez I."/>
            <person name="Pacheco R."/>
            <person name="Padilla G."/>
            <person name="Ferreira P."/>
            <person name="Barriuso J."/>
            <person name="Kellner H."/>
            <person name="Castanera R."/>
            <person name="Alfaro M."/>
            <person name="Ramirez L."/>
            <person name="Pisabarro A.G."/>
            <person name="Kuo A."/>
            <person name="Tritt A."/>
            <person name="Lipzen A."/>
            <person name="He G."/>
            <person name="Yan M."/>
            <person name="Ng V."/>
            <person name="Cullen D."/>
            <person name="Martin F."/>
            <person name="Rosso M.-N."/>
            <person name="Henrissat B."/>
            <person name="Hibbett D."/>
            <person name="Martinez A.T."/>
            <person name="Grigoriev I.V."/>
        </authorList>
    </citation>
    <scope>NUCLEOTIDE SEQUENCE</scope>
    <source>
        <strain evidence="12">MF-IS2</strain>
    </source>
</reference>
<feature type="region of interest" description="Disordered" evidence="9">
    <location>
        <begin position="377"/>
        <end position="403"/>
    </location>
</feature>
<organism evidence="12 13">
    <name type="scientific">Macrolepiota fuliginosa MF-IS2</name>
    <dbReference type="NCBI Taxonomy" id="1400762"/>
    <lineage>
        <taxon>Eukaryota</taxon>
        <taxon>Fungi</taxon>
        <taxon>Dikarya</taxon>
        <taxon>Basidiomycota</taxon>
        <taxon>Agaricomycotina</taxon>
        <taxon>Agaricomycetes</taxon>
        <taxon>Agaricomycetidae</taxon>
        <taxon>Agaricales</taxon>
        <taxon>Agaricineae</taxon>
        <taxon>Agaricaceae</taxon>
        <taxon>Macrolepiota</taxon>
    </lineage>
</organism>
<evidence type="ECO:0000256" key="8">
    <source>
        <dbReference type="ARBA" id="ARBA00031344"/>
    </source>
</evidence>
<dbReference type="EMBL" id="MU151105">
    <property type="protein sequence ID" value="KAF9450434.1"/>
    <property type="molecule type" value="Genomic_DNA"/>
</dbReference>
<keyword evidence="6" id="KW-0333">Golgi apparatus</keyword>
<feature type="domain" description="Conserved oligomeric Golgi complex subunit 2 N-terminal" evidence="10">
    <location>
        <begin position="58"/>
        <end position="129"/>
    </location>
</feature>
<dbReference type="PANTHER" id="PTHR12961:SF0">
    <property type="entry name" value="CONSERVED OLIGOMERIC GOLGI COMPLEX SUBUNIT 2"/>
    <property type="match status" value="1"/>
</dbReference>
<keyword evidence="13" id="KW-1185">Reference proteome</keyword>
<evidence type="ECO:0000256" key="7">
    <source>
        <dbReference type="ARBA" id="ARBA00023136"/>
    </source>
</evidence>
<sequence length="877" mass="99086">MTTFEQSNRNYFSTEDPYQLDRLAEELASREDRQSQSSRPDGVNTQSTDLPDYGPLSHHNTLLTGPDFNVEEFLLSRARASLPELRTELRDYLATLKEELVQLINNDYEAFISLSTDLRSEGSRLKRMRGPLGDLRSRVLESRKELEVIQDSIQEKLDRRTSLREEKALLHLLLKFSESVTRLESLLLITSPERNDGFVGVGPSGAPAQDDAHEEKGRSNRAKHIARVAAEYMQLLYHVSKAREEKCAFVDELQWRVDRIQSTLSSDLDHLFATLLTSMRDDKPDGHLSEIERAKLLTDLKECLRTYDALGLWRDAEDVLRREVVRPFLRKTVYYNALGTPQSPIVPKTPFRAGPLELVPPTGFPLRTPYTPFTAFAPKQDSSSSTTHLAAPPHTTLPEDGDNPLAHVYNQILRFIARDMKDIMELAEHASSKKATKPASNVLEEQEDTSDGFQIMGYVVWEEVASAIINDIGDNVFSAGRPSDLRKNYDTTQNFLRYLELFAPSAQAVQIMRGHELYREFERRWQLPVYFQLRWKEIVVDVEEAFNELRIEPTIVKDKLTFSLSQTAALWHAITTCWSSEVLIPELSHRFWRLTLQLLSRYAAWLNPVYTAIGESSSASRSASVNTPTETSSAETIAIDDALLRQYAAMIADVTLLESKIANLWQQEISIILPPEVLESTSGQEGQTPQDALKHVLSKSTSVVQPAASQIIAILTKRCCEALLPVKSIPSQFRAMSNKRLPTEPSYFVQTIFRPLRAFFAIGSSDGPGRALKDAYSSDYSGEVFNNVVQRYISYLVAMKKTEESLRRLKKGQKSTFSLFGNAKVDDGRDEERIRTQMLLDVEAFGKEAQSLGIDLTSNEHYDSLKGTVLTSGQDDA</sequence>
<name>A0A9P5XHG0_9AGAR</name>
<dbReference type="AlphaFoldDB" id="A0A9P5XHG0"/>
<dbReference type="PANTHER" id="PTHR12961">
    <property type="entry name" value="CONSERVED OLIGOMERIC GOLGI COMPLEX COMPONENT 2"/>
    <property type="match status" value="1"/>
</dbReference>
<proteinExistence type="inferred from homology"/>
<dbReference type="OrthoDB" id="332281at2759"/>
<feature type="region of interest" description="Disordered" evidence="9">
    <location>
        <begin position="27"/>
        <end position="59"/>
    </location>
</feature>